<keyword evidence="2" id="KW-1133">Transmembrane helix</keyword>
<dbReference type="Proteomes" id="UP000321400">
    <property type="component" value="Unassembled WGS sequence"/>
</dbReference>
<keyword evidence="5" id="KW-1185">Reference proteome</keyword>
<gene>
    <name evidence="4" type="primary">comEA</name>
    <name evidence="4" type="ORF">HAL01_05340</name>
</gene>
<dbReference type="Pfam" id="PF12836">
    <property type="entry name" value="HHH_3"/>
    <property type="match status" value="1"/>
</dbReference>
<dbReference type="Pfam" id="PF10531">
    <property type="entry name" value="SLBB"/>
    <property type="match status" value="1"/>
</dbReference>
<dbReference type="InterPro" id="IPR003583">
    <property type="entry name" value="Hlx-hairpin-Hlx_DNA-bd_motif"/>
</dbReference>
<dbReference type="OrthoDB" id="9790239at2"/>
<dbReference type="GO" id="GO:0015627">
    <property type="term" value="C:type II protein secretion system complex"/>
    <property type="evidence" value="ECO:0007669"/>
    <property type="project" value="TreeGrafter"/>
</dbReference>
<accession>A0A511WZF2</accession>
<reference evidence="4 5" key="1">
    <citation type="submission" date="2019-07" db="EMBL/GenBank/DDBJ databases">
        <title>Whole genome shotgun sequence of Halolactibacillus alkaliphilus NBRC 103919.</title>
        <authorList>
            <person name="Hosoyama A."/>
            <person name="Uohara A."/>
            <person name="Ohji S."/>
            <person name="Ichikawa N."/>
        </authorList>
    </citation>
    <scope>NUCLEOTIDE SEQUENCE [LARGE SCALE GENOMIC DNA]</scope>
    <source>
        <strain evidence="4 5">NBRC 103919</strain>
    </source>
</reference>
<feature type="domain" description="Helix-hairpin-helix DNA-binding motif class 1" evidence="3">
    <location>
        <begin position="190"/>
        <end position="209"/>
    </location>
</feature>
<dbReference type="RefSeq" id="WP_089800430.1">
    <property type="nucleotide sequence ID" value="NZ_BJYE01000004.1"/>
</dbReference>
<keyword evidence="2" id="KW-0812">Transmembrane</keyword>
<evidence type="ECO:0000259" key="3">
    <source>
        <dbReference type="SMART" id="SM00278"/>
    </source>
</evidence>
<dbReference type="InterPro" id="IPR019554">
    <property type="entry name" value="Soluble_ligand-bd"/>
</dbReference>
<organism evidence="4 5">
    <name type="scientific">Halolactibacillus alkaliphilus</name>
    <dbReference type="NCBI Taxonomy" id="442899"/>
    <lineage>
        <taxon>Bacteria</taxon>
        <taxon>Bacillati</taxon>
        <taxon>Bacillota</taxon>
        <taxon>Bacilli</taxon>
        <taxon>Bacillales</taxon>
        <taxon>Bacillaceae</taxon>
        <taxon>Halolactibacillus</taxon>
    </lineage>
</organism>
<evidence type="ECO:0000256" key="2">
    <source>
        <dbReference type="SAM" id="Phobius"/>
    </source>
</evidence>
<sequence length="213" mass="23663">MERFKEYKLVIALIILFIFGTIIVLIQPSQGIDERSPLAEIELSSTPSSGGLNDKAVSDATNDQNDSLKDQPSLYVDIKGEVYQPGVYRIRNNMRVIDAIEMAGGFSPEADIRYVNLAMKVHDEMVIYVPNVNEQILEEKLDLYTGQNHDKIRINSATIEELTSLPGIGQKKAEAIVQYIEQHGPFQTIDDLVNVSGIGEKTIAAFAEIVQIP</sequence>
<feature type="region of interest" description="Disordered" evidence="1">
    <location>
        <begin position="43"/>
        <end position="69"/>
    </location>
</feature>
<dbReference type="InterPro" id="IPR004509">
    <property type="entry name" value="Competence_ComEA_HhH"/>
</dbReference>
<dbReference type="STRING" id="442899.SAMN05720591_105124"/>
<dbReference type="GO" id="GO:0003677">
    <property type="term" value="F:DNA binding"/>
    <property type="evidence" value="ECO:0007669"/>
    <property type="project" value="InterPro"/>
</dbReference>
<evidence type="ECO:0000313" key="4">
    <source>
        <dbReference type="EMBL" id="GEN56070.1"/>
    </source>
</evidence>
<name>A0A511WZF2_9BACI</name>
<dbReference type="InterPro" id="IPR051675">
    <property type="entry name" value="Endo/Exo/Phosphatase_dom_1"/>
</dbReference>
<dbReference type="GO" id="GO:0006281">
    <property type="term" value="P:DNA repair"/>
    <property type="evidence" value="ECO:0007669"/>
    <property type="project" value="InterPro"/>
</dbReference>
<protein>
    <submittedName>
        <fullName evidence="4">Competence protein ComEA</fullName>
    </submittedName>
</protein>
<dbReference type="Gene3D" id="3.10.560.10">
    <property type="entry name" value="Outer membrane lipoprotein wza domain like"/>
    <property type="match status" value="1"/>
</dbReference>
<dbReference type="AlphaFoldDB" id="A0A511WZF2"/>
<dbReference type="NCBIfam" id="TIGR00426">
    <property type="entry name" value="competence protein ComEA helix-hairpin-helix repeat region"/>
    <property type="match status" value="1"/>
</dbReference>
<dbReference type="Gene3D" id="1.10.150.310">
    <property type="entry name" value="Tex RuvX-like domain-like"/>
    <property type="match status" value="1"/>
</dbReference>
<proteinExistence type="predicted"/>
<dbReference type="GO" id="GO:0015628">
    <property type="term" value="P:protein secretion by the type II secretion system"/>
    <property type="evidence" value="ECO:0007669"/>
    <property type="project" value="TreeGrafter"/>
</dbReference>
<evidence type="ECO:0000256" key="1">
    <source>
        <dbReference type="SAM" id="MobiDB-lite"/>
    </source>
</evidence>
<dbReference type="SUPFAM" id="SSF47781">
    <property type="entry name" value="RuvA domain 2-like"/>
    <property type="match status" value="1"/>
</dbReference>
<keyword evidence="2" id="KW-0472">Membrane</keyword>
<dbReference type="PANTHER" id="PTHR21180">
    <property type="entry name" value="ENDONUCLEASE/EXONUCLEASE/PHOSPHATASE FAMILY DOMAIN-CONTAINING PROTEIN 1"/>
    <property type="match status" value="1"/>
</dbReference>
<dbReference type="PANTHER" id="PTHR21180:SF32">
    <property type="entry name" value="ENDONUCLEASE_EXONUCLEASE_PHOSPHATASE FAMILY DOMAIN-CONTAINING PROTEIN 1"/>
    <property type="match status" value="1"/>
</dbReference>
<dbReference type="EMBL" id="BJYE01000004">
    <property type="protein sequence ID" value="GEN56070.1"/>
    <property type="molecule type" value="Genomic_DNA"/>
</dbReference>
<comment type="caution">
    <text evidence="4">The sequence shown here is derived from an EMBL/GenBank/DDBJ whole genome shotgun (WGS) entry which is preliminary data.</text>
</comment>
<feature type="domain" description="Helix-hairpin-helix DNA-binding motif class 1" evidence="3">
    <location>
        <begin position="160"/>
        <end position="179"/>
    </location>
</feature>
<dbReference type="SMART" id="SM00278">
    <property type="entry name" value="HhH1"/>
    <property type="match status" value="2"/>
</dbReference>
<dbReference type="InterPro" id="IPR010994">
    <property type="entry name" value="RuvA_2-like"/>
</dbReference>
<feature type="transmembrane region" description="Helical" evidence="2">
    <location>
        <begin position="7"/>
        <end position="26"/>
    </location>
</feature>
<evidence type="ECO:0000313" key="5">
    <source>
        <dbReference type="Proteomes" id="UP000321400"/>
    </source>
</evidence>